<dbReference type="InterPro" id="IPR002725">
    <property type="entry name" value="YgjP-like_metallopeptidase"/>
</dbReference>
<dbReference type="GO" id="GO:0008237">
    <property type="term" value="F:metallopeptidase activity"/>
    <property type="evidence" value="ECO:0007669"/>
    <property type="project" value="UniProtKB-KW"/>
</dbReference>
<reference evidence="2 3" key="1">
    <citation type="submission" date="2014-01" db="EMBL/GenBank/DDBJ databases">
        <title>Plasmidome dynamics in the species complex Clostridium novyi sensu lato converts strains of independent lineages into distinctly different pathogens.</title>
        <authorList>
            <person name="Skarin H."/>
            <person name="Segerman B."/>
        </authorList>
    </citation>
    <scope>NUCLEOTIDE SEQUENCE [LARGE SCALE GENOMIC DNA]</scope>
    <source>
        <strain evidence="2 3">DC5</strain>
    </source>
</reference>
<dbReference type="Gene3D" id="3.30.2010.10">
    <property type="entry name" value="Metalloproteases ('zincins'), catalytic domain"/>
    <property type="match status" value="1"/>
</dbReference>
<dbReference type="PANTHER" id="PTHR30399:SF1">
    <property type="entry name" value="UTP PYROPHOSPHATASE"/>
    <property type="match status" value="1"/>
</dbReference>
<proteinExistence type="predicted"/>
<keyword evidence="2" id="KW-0378">Hydrolase</keyword>
<protein>
    <submittedName>
        <fullName evidence="2">Zinc metalloprotease</fullName>
    </submittedName>
</protein>
<accession>A0A0A0IF97</accession>
<gene>
    <name evidence="2" type="ORF">Z955_09155</name>
</gene>
<organism evidence="2 3">
    <name type="scientific">Clostridium botulinum C/D str. DC5</name>
    <dbReference type="NCBI Taxonomy" id="1443128"/>
    <lineage>
        <taxon>Bacteria</taxon>
        <taxon>Bacillati</taxon>
        <taxon>Bacillota</taxon>
        <taxon>Clostridia</taxon>
        <taxon>Eubacteriales</taxon>
        <taxon>Clostridiaceae</taxon>
        <taxon>Clostridium</taxon>
    </lineage>
</organism>
<name>A0A0A0IF97_CLOBO</name>
<evidence type="ECO:0000313" key="3">
    <source>
        <dbReference type="Proteomes" id="UP000030014"/>
    </source>
</evidence>
<evidence type="ECO:0000313" key="2">
    <source>
        <dbReference type="EMBL" id="KGM98976.1"/>
    </source>
</evidence>
<dbReference type="PANTHER" id="PTHR30399">
    <property type="entry name" value="UNCHARACTERIZED PROTEIN YGJP"/>
    <property type="match status" value="1"/>
</dbReference>
<dbReference type="InterPro" id="IPR053136">
    <property type="entry name" value="UTP_pyrophosphatase-like"/>
</dbReference>
<dbReference type="EMBL" id="JDRY01000040">
    <property type="protein sequence ID" value="KGM98976.1"/>
    <property type="molecule type" value="Genomic_DNA"/>
</dbReference>
<evidence type="ECO:0000259" key="1">
    <source>
        <dbReference type="Pfam" id="PF01863"/>
    </source>
</evidence>
<keyword evidence="2" id="KW-0645">Protease</keyword>
<dbReference type="Proteomes" id="UP000030014">
    <property type="component" value="Unassembled WGS sequence"/>
</dbReference>
<feature type="domain" description="YgjP-like metallopeptidase" evidence="1">
    <location>
        <begin position="20"/>
        <end position="229"/>
    </location>
</feature>
<dbReference type="GO" id="GO:0006508">
    <property type="term" value="P:proteolysis"/>
    <property type="evidence" value="ECO:0007669"/>
    <property type="project" value="UniProtKB-KW"/>
</dbReference>
<dbReference type="AlphaFoldDB" id="A0A0A0IF97"/>
<dbReference type="Pfam" id="PF01863">
    <property type="entry name" value="YgjP-like"/>
    <property type="match status" value="1"/>
</dbReference>
<keyword evidence="2" id="KW-0482">Metalloprotease</keyword>
<comment type="caution">
    <text evidence="2">The sequence shown here is derived from an EMBL/GenBank/DDBJ whole genome shotgun (WGS) entry which is preliminary data.</text>
</comment>
<dbReference type="CDD" id="cd07344">
    <property type="entry name" value="M48_yhfN_like"/>
    <property type="match status" value="1"/>
</dbReference>
<dbReference type="RefSeq" id="WP_039258036.1">
    <property type="nucleotide sequence ID" value="NZ_JDRY01000040.1"/>
</dbReference>
<sequence length="236" mass="28776">MKIYYEANEIEFEVKYKKRKTLKVSVKPNLEVEVISPLGLTDKCIKEIILKRASWILNRKEYFEKFSAQITSRNYVSGEIHSYLGVQYRLKIIESERNHVSLKGEYIYIYTIHKNNKEYNKELLYRWYKEKSKKIFEELFTECYEKVKKYDLKKPTWGIRKMKARWGSYHINKNHILLNVELIKGDIDGIKYVIMHELSHIKHPNHSKEFYKFMDVIMPKWREKRVGLEKILFCWF</sequence>